<reference evidence="1" key="2">
    <citation type="submission" date="2020-09" db="EMBL/GenBank/DDBJ databases">
        <authorList>
            <person name="Sun Q."/>
            <person name="Sedlacek I."/>
        </authorList>
    </citation>
    <scope>NUCLEOTIDE SEQUENCE</scope>
    <source>
        <strain evidence="1">CCM 7684</strain>
    </source>
</reference>
<evidence type="ECO:0000313" key="2">
    <source>
        <dbReference type="Proteomes" id="UP000602745"/>
    </source>
</evidence>
<dbReference type="AlphaFoldDB" id="A0A8J3DXM5"/>
<dbReference type="Proteomes" id="UP000602745">
    <property type="component" value="Unassembled WGS sequence"/>
</dbReference>
<organism evidence="1 2">
    <name type="scientific">Agaricicola taiwanensis</name>
    <dbReference type="NCBI Taxonomy" id="591372"/>
    <lineage>
        <taxon>Bacteria</taxon>
        <taxon>Pseudomonadati</taxon>
        <taxon>Pseudomonadota</taxon>
        <taxon>Alphaproteobacteria</taxon>
        <taxon>Rhodobacterales</taxon>
        <taxon>Paracoccaceae</taxon>
        <taxon>Agaricicola</taxon>
    </lineage>
</organism>
<comment type="caution">
    <text evidence="1">The sequence shown here is derived from an EMBL/GenBank/DDBJ whole genome shotgun (WGS) entry which is preliminary data.</text>
</comment>
<evidence type="ECO:0000313" key="1">
    <source>
        <dbReference type="EMBL" id="GGE48332.1"/>
    </source>
</evidence>
<sequence length="88" mass="9818">MRGEHIVNSGITVVNGYVFRFDTRLKRTGKLRYPEAFMSGGDRQKCLDEALRVEPKAIVHDAAIGRDHNEPGGSAGAVCLHYRRHGVR</sequence>
<gene>
    <name evidence="1" type="ORF">GCM10007276_26900</name>
</gene>
<reference evidence="1" key="1">
    <citation type="journal article" date="2014" name="Int. J. Syst. Evol. Microbiol.">
        <title>Complete genome sequence of Corynebacterium casei LMG S-19264T (=DSM 44701T), isolated from a smear-ripened cheese.</title>
        <authorList>
            <consortium name="US DOE Joint Genome Institute (JGI-PGF)"/>
            <person name="Walter F."/>
            <person name="Albersmeier A."/>
            <person name="Kalinowski J."/>
            <person name="Ruckert C."/>
        </authorList>
    </citation>
    <scope>NUCLEOTIDE SEQUENCE</scope>
    <source>
        <strain evidence="1">CCM 7684</strain>
    </source>
</reference>
<accession>A0A8J3DXM5</accession>
<name>A0A8J3DXM5_9RHOB</name>
<keyword evidence="2" id="KW-1185">Reference proteome</keyword>
<proteinExistence type="predicted"/>
<protein>
    <submittedName>
        <fullName evidence="1">Uncharacterized protein</fullName>
    </submittedName>
</protein>
<dbReference type="EMBL" id="BMCP01000003">
    <property type="protein sequence ID" value="GGE48332.1"/>
    <property type="molecule type" value="Genomic_DNA"/>
</dbReference>